<evidence type="ECO:0008006" key="3">
    <source>
        <dbReference type="Google" id="ProtNLM"/>
    </source>
</evidence>
<geneLocation type="plasmid" evidence="2">
    <name>unnamed2</name>
</geneLocation>
<proteinExistence type="inferred from homology"/>
<dbReference type="SUPFAM" id="SSF53850">
    <property type="entry name" value="Periplasmic binding protein-like II"/>
    <property type="match status" value="1"/>
</dbReference>
<evidence type="ECO:0000313" key="2">
    <source>
        <dbReference type="EMBL" id="ANY84819.1"/>
    </source>
</evidence>
<dbReference type="PANTHER" id="PTHR42928">
    <property type="entry name" value="TRICARBOXYLATE-BINDING PROTEIN"/>
    <property type="match status" value="1"/>
</dbReference>
<name>A0A1B2EXW0_9HYPH</name>
<dbReference type="PIRSF" id="PIRSF017082">
    <property type="entry name" value="YflP"/>
    <property type="match status" value="1"/>
</dbReference>
<accession>A0A1B2EXW0</accession>
<dbReference type="Pfam" id="PF03401">
    <property type="entry name" value="TctC"/>
    <property type="match status" value="1"/>
</dbReference>
<dbReference type="InterPro" id="IPR005064">
    <property type="entry name" value="BUG"/>
</dbReference>
<gene>
    <name evidence="2" type="ORF">BB934_40645</name>
</gene>
<dbReference type="InterPro" id="IPR042100">
    <property type="entry name" value="Bug_dom1"/>
</dbReference>
<dbReference type="Gene3D" id="3.40.190.150">
    <property type="entry name" value="Bordetella uptake gene, domain 1"/>
    <property type="match status" value="1"/>
</dbReference>
<dbReference type="AlphaFoldDB" id="A0A1B2EXW0"/>
<dbReference type="CDD" id="cd07012">
    <property type="entry name" value="PBP2_Bug_TTT"/>
    <property type="match status" value="1"/>
</dbReference>
<keyword evidence="2" id="KW-0614">Plasmid</keyword>
<dbReference type="EMBL" id="CP016619">
    <property type="protein sequence ID" value="ANY84819.1"/>
    <property type="molecule type" value="Genomic_DNA"/>
</dbReference>
<dbReference type="KEGG" id="moc:BB934_40645"/>
<dbReference type="Gene3D" id="3.40.190.10">
    <property type="entry name" value="Periplasmic binding protein-like II"/>
    <property type="match status" value="1"/>
</dbReference>
<dbReference type="PANTHER" id="PTHR42928:SF5">
    <property type="entry name" value="BLR1237 PROTEIN"/>
    <property type="match status" value="1"/>
</dbReference>
<sequence>MPVARPRATKGRRPFLKALLTGLISIAWVHGVSAQPAKYPTHPIKIIVPFAAGGGVDAFARLLGKQIEEKRGVTVVIENRAGANGTVGANGVLQSEPDGYTLLFSAATHVMAKQVMSKVSFDPVTDFTNIARVGEAPMLVVISPKNSQKTITEVVEDAKKNPTQWQFGVSAIGSPGHIATIAFNHLAGAKITIVPYRGTAPALTDVMGGHIQLMIDPVIALLPMARDGQVKALATTTAKRSQLAPEIPTAAESGLPGLEFSSWYGLWGPKNMPAETVAWLNTAMADATRELAAAGRLASLGIEPVYESPEEFGTFIKREVARNAELLKAADFKPM</sequence>
<organism evidence="2">
    <name type="scientific">Microvirga ossetica</name>
    <dbReference type="NCBI Taxonomy" id="1882682"/>
    <lineage>
        <taxon>Bacteria</taxon>
        <taxon>Pseudomonadati</taxon>
        <taxon>Pseudomonadota</taxon>
        <taxon>Alphaproteobacteria</taxon>
        <taxon>Hyphomicrobiales</taxon>
        <taxon>Methylobacteriaceae</taxon>
        <taxon>Microvirga</taxon>
    </lineage>
</organism>
<reference evidence="2" key="1">
    <citation type="submission" date="2016-07" db="EMBL/GenBank/DDBJ databases">
        <title>Microvirga ossetica sp. nov. a new species of rhizobia isolated from root nodules of the legume species Vicia alpestris Steven originated from North Ossetia region in the Caucasus.</title>
        <authorList>
            <person name="Safronova V.I."/>
            <person name="Kuznetsova I.G."/>
            <person name="Sazanova A.L."/>
            <person name="Belimov A."/>
            <person name="Andronov E."/>
            <person name="Osledkin Y.S."/>
            <person name="Onishchuk O.P."/>
            <person name="Kurchak O.N."/>
            <person name="Shaposhnikov A.I."/>
            <person name="Willems A."/>
            <person name="Tikhonovich I.A."/>
        </authorList>
    </citation>
    <scope>NUCLEOTIDE SEQUENCE [LARGE SCALE GENOMIC DNA]</scope>
    <source>
        <strain evidence="2">V5/3M</strain>
        <plasmid evidence="2">unnamed2</plasmid>
    </source>
</reference>
<protein>
    <recommendedName>
        <fullName evidence="3">Tripartite tricarboxylate transporter substrate binding protein</fullName>
    </recommendedName>
</protein>
<comment type="similarity">
    <text evidence="1">Belongs to the UPF0065 (bug) family.</text>
</comment>
<evidence type="ECO:0000256" key="1">
    <source>
        <dbReference type="ARBA" id="ARBA00006987"/>
    </source>
</evidence>